<sequence>RGQPRGAIPFSPEWQSKVNPFYKYLYNPHPPPPALPLAGHTRVLPTYLSTYPSSISSSHHVTPPDLLSLSSLSEHFLLFLFLFLPPPPPPPSSFFPSFTSLSSQPRLVIMFGPGKKGREMGGWMERKHSSCLTFISSPSPPYDRLLLSEPKSIISPGIRQSQLRYQKKTPSLPFPPTSSQPPTILRGSVSGCTTRLHRSENCA</sequence>
<dbReference type="KEGG" id="loa:LOAG_10247"/>
<dbReference type="InParanoid" id="A0A1S0TQE9"/>
<dbReference type="EMBL" id="JH712078">
    <property type="protein sequence ID" value="EFO18248.1"/>
    <property type="molecule type" value="Genomic_DNA"/>
</dbReference>
<organism evidence="1">
    <name type="scientific">Loa loa</name>
    <name type="common">Eye worm</name>
    <name type="synonym">Filaria loa</name>
    <dbReference type="NCBI Taxonomy" id="7209"/>
    <lineage>
        <taxon>Eukaryota</taxon>
        <taxon>Metazoa</taxon>
        <taxon>Ecdysozoa</taxon>
        <taxon>Nematoda</taxon>
        <taxon>Chromadorea</taxon>
        <taxon>Rhabditida</taxon>
        <taxon>Spirurina</taxon>
        <taxon>Spiruromorpha</taxon>
        <taxon>Filarioidea</taxon>
        <taxon>Onchocercidae</taxon>
        <taxon>Loa</taxon>
    </lineage>
</organism>
<accession>A0A1S0TQE9</accession>
<gene>
    <name evidence="1" type="ORF">LOAG_10247</name>
</gene>
<dbReference type="GeneID" id="9947690"/>
<dbReference type="CTD" id="9947690"/>
<evidence type="ECO:0000313" key="1">
    <source>
        <dbReference type="EMBL" id="EFO18248.1"/>
    </source>
</evidence>
<dbReference type="RefSeq" id="XP_003145822.1">
    <property type="nucleotide sequence ID" value="XM_003145774.1"/>
</dbReference>
<feature type="non-terminal residue" evidence="1">
    <location>
        <position position="1"/>
    </location>
</feature>
<name>A0A1S0TQE9_LOALO</name>
<dbReference type="AlphaFoldDB" id="A0A1S0TQE9"/>
<protein>
    <submittedName>
        <fullName evidence="1">Uncharacterized protein</fullName>
    </submittedName>
</protein>
<proteinExistence type="predicted"/>
<reference evidence="1" key="1">
    <citation type="submission" date="2012-04" db="EMBL/GenBank/DDBJ databases">
        <title>The Genome Sequence of Loa loa.</title>
        <authorList>
            <consortium name="The Broad Institute Genome Sequencing Platform"/>
            <consortium name="Broad Institute Genome Sequencing Center for Infectious Disease"/>
            <person name="Nutman T.B."/>
            <person name="Fink D.L."/>
            <person name="Russ C."/>
            <person name="Young S."/>
            <person name="Zeng Q."/>
            <person name="Gargeya S."/>
            <person name="Alvarado L."/>
            <person name="Berlin A."/>
            <person name="Chapman S.B."/>
            <person name="Chen Z."/>
            <person name="Freedman E."/>
            <person name="Gellesch M."/>
            <person name="Goldberg J."/>
            <person name="Griggs A."/>
            <person name="Gujja S."/>
            <person name="Heilman E.R."/>
            <person name="Heiman D."/>
            <person name="Howarth C."/>
            <person name="Mehta T."/>
            <person name="Neiman D."/>
            <person name="Pearson M."/>
            <person name="Roberts A."/>
            <person name="Saif S."/>
            <person name="Shea T."/>
            <person name="Shenoy N."/>
            <person name="Sisk P."/>
            <person name="Stolte C."/>
            <person name="Sykes S."/>
            <person name="White J."/>
            <person name="Yandava C."/>
            <person name="Haas B."/>
            <person name="Henn M.R."/>
            <person name="Nusbaum C."/>
            <person name="Birren B."/>
        </authorList>
    </citation>
    <scope>NUCLEOTIDE SEQUENCE [LARGE SCALE GENOMIC DNA]</scope>
</reference>